<evidence type="ECO:0000313" key="1">
    <source>
        <dbReference type="EMBL" id="QED47007.1"/>
    </source>
</evidence>
<sequence>MAYMDMNDMNFFKEMVGKIQLYDINFNGQTLTKDQQEIYQDNALLNSLPGLFKQFFEEVPLFNAKIYVPLDVDYVDIIQWTNFEDLISKSRLAKGDRNTKGFIYIARSIREPLVEYYFRIRDKKISVYVMDHNNGTKFEDLKLSHLCTSYNFIDRISKEAMKRYHAINEIVREEHSCLKFDEIVYRKYMELNDMIEEHSKTIKEINDLTLNFVNLTGQELPSTLSRFYDKKRQKKLKKFCSEIGEINENLNKIIEKLNSESWLFEHDFGYEENPFLERNSW</sequence>
<dbReference type="Proteomes" id="UP000321555">
    <property type="component" value="Chromosome"/>
</dbReference>
<protein>
    <submittedName>
        <fullName evidence="1">Uncharacterized protein</fullName>
    </submittedName>
</protein>
<dbReference type="EMBL" id="CP042593">
    <property type="protein sequence ID" value="QED47007.1"/>
    <property type="molecule type" value="Genomic_DNA"/>
</dbReference>
<evidence type="ECO:0000313" key="2">
    <source>
        <dbReference type="Proteomes" id="UP000321555"/>
    </source>
</evidence>
<reference evidence="2" key="1">
    <citation type="submission" date="2019-08" db="EMBL/GenBank/DDBJ databases">
        <authorList>
            <person name="Zheng X."/>
        </authorList>
    </citation>
    <scope>NUCLEOTIDE SEQUENCE [LARGE SCALE GENOMIC DNA]</scope>
    <source>
        <strain evidence="2">FJAT-25496</strain>
    </source>
</reference>
<dbReference type="KEGG" id="bda:FSZ17_06990"/>
<organism evidence="1 2">
    <name type="scientific">Cytobacillus dafuensis</name>
    <name type="common">Bacillus dafuensis</name>
    <dbReference type="NCBI Taxonomy" id="1742359"/>
    <lineage>
        <taxon>Bacteria</taxon>
        <taxon>Bacillati</taxon>
        <taxon>Bacillota</taxon>
        <taxon>Bacilli</taxon>
        <taxon>Bacillales</taxon>
        <taxon>Bacillaceae</taxon>
        <taxon>Cytobacillus</taxon>
    </lineage>
</organism>
<dbReference type="AlphaFoldDB" id="A0A5B8Z2G3"/>
<dbReference type="RefSeq" id="WP_057776662.1">
    <property type="nucleotide sequence ID" value="NZ_CP042593.1"/>
</dbReference>
<gene>
    <name evidence="1" type="ORF">FSZ17_06990</name>
</gene>
<keyword evidence="2" id="KW-1185">Reference proteome</keyword>
<accession>A0A5B8Z2G3</accession>
<name>A0A5B8Z2G3_CYTDA</name>
<proteinExistence type="predicted"/>